<sequence length="156" mass="16944">MRFAGRIAGGAILPALLLISGAGAQETASALPAWIAGGWTGAQGDEWVEEYWTPPRAGLMLGGGRAGKGETLSSWEAMRIARSANGMLTFYAMPEGKAAVAFPMVDQSERSITFQNSRHDYPQRIRYWREGDRLMAEISLADGSQVKSWSYTRAGE</sequence>
<feature type="domain" description="DUF6265" evidence="2">
    <location>
        <begin position="33"/>
        <end position="138"/>
    </location>
</feature>
<reference evidence="3" key="1">
    <citation type="submission" date="2021-04" db="EMBL/GenBank/DDBJ databases">
        <title>Isolation of p-tert-butylphenol degrading bacteria Sphingobium phenoxybenzoativorans Tas13 from active sludge.</title>
        <authorList>
            <person name="Li Y."/>
        </authorList>
    </citation>
    <scope>NUCLEOTIDE SEQUENCE</scope>
    <source>
        <strain evidence="3">Tas13</strain>
    </source>
</reference>
<name>A0A975K4T5_9SPHN</name>
<dbReference type="InterPro" id="IPR046232">
    <property type="entry name" value="DUF6265"/>
</dbReference>
<dbReference type="Pfam" id="PF19780">
    <property type="entry name" value="DUF6265"/>
    <property type="match status" value="1"/>
</dbReference>
<dbReference type="AlphaFoldDB" id="A0A975K4T5"/>
<dbReference type="RefSeq" id="WP_212608015.1">
    <property type="nucleotide sequence ID" value="NZ_CP073910.1"/>
</dbReference>
<evidence type="ECO:0000313" key="4">
    <source>
        <dbReference type="Proteomes" id="UP000681425"/>
    </source>
</evidence>
<protein>
    <recommendedName>
        <fullName evidence="2">DUF6265 domain-containing protein</fullName>
    </recommendedName>
</protein>
<accession>A0A975K4T5</accession>
<dbReference type="Proteomes" id="UP000681425">
    <property type="component" value="Chromosome"/>
</dbReference>
<gene>
    <name evidence="3" type="ORF">KFK14_13350</name>
</gene>
<keyword evidence="4" id="KW-1185">Reference proteome</keyword>
<evidence type="ECO:0000313" key="3">
    <source>
        <dbReference type="EMBL" id="QUT04128.1"/>
    </source>
</evidence>
<organism evidence="3 4">
    <name type="scientific">Sphingobium phenoxybenzoativorans</name>
    <dbReference type="NCBI Taxonomy" id="1592790"/>
    <lineage>
        <taxon>Bacteria</taxon>
        <taxon>Pseudomonadati</taxon>
        <taxon>Pseudomonadota</taxon>
        <taxon>Alphaproteobacteria</taxon>
        <taxon>Sphingomonadales</taxon>
        <taxon>Sphingomonadaceae</taxon>
        <taxon>Sphingobium</taxon>
    </lineage>
</organism>
<proteinExistence type="predicted"/>
<dbReference type="EMBL" id="CP073910">
    <property type="protein sequence ID" value="QUT04128.1"/>
    <property type="molecule type" value="Genomic_DNA"/>
</dbReference>
<dbReference type="KEGG" id="spph:KFK14_13350"/>
<keyword evidence="1" id="KW-0732">Signal</keyword>
<feature type="chain" id="PRO_5037377140" description="DUF6265 domain-containing protein" evidence="1">
    <location>
        <begin position="25"/>
        <end position="156"/>
    </location>
</feature>
<evidence type="ECO:0000256" key="1">
    <source>
        <dbReference type="SAM" id="SignalP"/>
    </source>
</evidence>
<feature type="signal peptide" evidence="1">
    <location>
        <begin position="1"/>
        <end position="24"/>
    </location>
</feature>
<evidence type="ECO:0000259" key="2">
    <source>
        <dbReference type="Pfam" id="PF19780"/>
    </source>
</evidence>